<protein>
    <submittedName>
        <fullName evidence="1">Uncharacterized protein</fullName>
    </submittedName>
</protein>
<proteinExistence type="predicted"/>
<dbReference type="EMBL" id="JAVDQD010000005">
    <property type="protein sequence ID" value="MDR6240794.1"/>
    <property type="molecule type" value="Genomic_DNA"/>
</dbReference>
<keyword evidence="2" id="KW-1185">Reference proteome</keyword>
<gene>
    <name evidence="1" type="ORF">HNQ88_003870</name>
</gene>
<evidence type="ECO:0000313" key="1">
    <source>
        <dbReference type="EMBL" id="MDR6240794.1"/>
    </source>
</evidence>
<organism evidence="1 2">
    <name type="scientific">Aureibacter tunicatorum</name>
    <dbReference type="NCBI Taxonomy" id="866807"/>
    <lineage>
        <taxon>Bacteria</taxon>
        <taxon>Pseudomonadati</taxon>
        <taxon>Bacteroidota</taxon>
        <taxon>Cytophagia</taxon>
        <taxon>Cytophagales</taxon>
        <taxon>Persicobacteraceae</taxon>
        <taxon>Aureibacter</taxon>
    </lineage>
</organism>
<dbReference type="Proteomes" id="UP001185092">
    <property type="component" value="Unassembled WGS sequence"/>
</dbReference>
<dbReference type="AlphaFoldDB" id="A0AAE3XRP8"/>
<name>A0AAE3XRP8_9BACT</name>
<comment type="caution">
    <text evidence="1">The sequence shown here is derived from an EMBL/GenBank/DDBJ whole genome shotgun (WGS) entry which is preliminary data.</text>
</comment>
<sequence length="360" mass="42517">MSNFFSILLILLQLSIPAFSFDSRPILVLTSKVNMETEVSEKDEQELNSQLSKFLIQLNTKVDSCAYFLIGESRDEYAKQFGYDNIEWLSFNRYKCKEFLPEIAITAYLYLTYNSFKENEITIEFKNLNSFQSFKKIAQVNFNRSDLGLDKIFSELYLFVNQNFCENEVVLNLNKTYQHLAFEEYYSAHEQLDNDFTNYLKTKYFFKDSVSRYSFSKNMKPLETILSLYDNHDFNRNNDTVSNQKFANDLAYITYMYSLVSINTGHLQAANESNNVLKKICNRGKVYEGHYYSLNLILNCLTSEIGTDSIEEIFNEFVSKKDLFDERFFYTYRIVVMNSKEGSLYEKQLQDLVMLFEKYN</sequence>
<evidence type="ECO:0000313" key="2">
    <source>
        <dbReference type="Proteomes" id="UP001185092"/>
    </source>
</evidence>
<dbReference type="RefSeq" id="WP_338390333.1">
    <property type="nucleotide sequence ID" value="NZ_AP025306.1"/>
</dbReference>
<reference evidence="1" key="1">
    <citation type="submission" date="2023-07" db="EMBL/GenBank/DDBJ databases">
        <title>Genomic Encyclopedia of Type Strains, Phase IV (KMG-IV): sequencing the most valuable type-strain genomes for metagenomic binning, comparative biology and taxonomic classification.</title>
        <authorList>
            <person name="Goeker M."/>
        </authorList>
    </citation>
    <scope>NUCLEOTIDE SEQUENCE</scope>
    <source>
        <strain evidence="1">DSM 26174</strain>
    </source>
</reference>
<accession>A0AAE3XRP8</accession>